<comment type="subcellular location">
    <subcellularLocation>
        <location evidence="8">Cell inner membrane</location>
        <topology evidence="8">Multi-pass membrane protein</topology>
    </subcellularLocation>
    <subcellularLocation>
        <location evidence="1">Cell membrane</location>
        <topology evidence="1">Multi-pass membrane protein</topology>
    </subcellularLocation>
</comment>
<feature type="transmembrane region" description="Helical" evidence="8">
    <location>
        <begin position="376"/>
        <end position="394"/>
    </location>
</feature>
<keyword evidence="8" id="KW-0997">Cell inner membrane</keyword>
<evidence type="ECO:0000313" key="11">
    <source>
        <dbReference type="Proteomes" id="UP000321933"/>
    </source>
</evidence>
<dbReference type="NCBIfam" id="TIGR00710">
    <property type="entry name" value="efflux_Bcr_CflA"/>
    <property type="match status" value="1"/>
</dbReference>
<feature type="domain" description="Major facilitator superfamily (MFS) profile" evidence="9">
    <location>
        <begin position="16"/>
        <end position="399"/>
    </location>
</feature>
<evidence type="ECO:0000313" key="10">
    <source>
        <dbReference type="EMBL" id="TXS92301.1"/>
    </source>
</evidence>
<evidence type="ECO:0000256" key="1">
    <source>
        <dbReference type="ARBA" id="ARBA00004651"/>
    </source>
</evidence>
<dbReference type="EMBL" id="VRYZ01000003">
    <property type="protein sequence ID" value="TXS92301.1"/>
    <property type="molecule type" value="Genomic_DNA"/>
</dbReference>
<dbReference type="AlphaFoldDB" id="A0A5C8ZYG9"/>
<reference evidence="10 11" key="1">
    <citation type="submission" date="2019-08" db="EMBL/GenBank/DDBJ databases">
        <title>Parahaliea maris sp. nov., isolated from the surface seawater.</title>
        <authorList>
            <person name="Liu Y."/>
        </authorList>
    </citation>
    <scope>NUCLEOTIDE SEQUENCE [LARGE SCALE GENOMIC DNA]</scope>
    <source>
        <strain evidence="10 11">S2-26</strain>
    </source>
</reference>
<dbReference type="Pfam" id="PF07690">
    <property type="entry name" value="MFS_1"/>
    <property type="match status" value="1"/>
</dbReference>
<evidence type="ECO:0000256" key="2">
    <source>
        <dbReference type="ARBA" id="ARBA00006236"/>
    </source>
</evidence>
<dbReference type="SUPFAM" id="SSF103473">
    <property type="entry name" value="MFS general substrate transporter"/>
    <property type="match status" value="1"/>
</dbReference>
<evidence type="ECO:0000256" key="4">
    <source>
        <dbReference type="ARBA" id="ARBA00022475"/>
    </source>
</evidence>
<feature type="transmembrane region" description="Helical" evidence="8">
    <location>
        <begin position="348"/>
        <end position="370"/>
    </location>
</feature>
<protein>
    <recommendedName>
        <fullName evidence="8">Bcr/CflA family efflux transporter</fullName>
    </recommendedName>
</protein>
<keyword evidence="3 8" id="KW-0813">Transport</keyword>
<dbReference type="InterPro" id="IPR011701">
    <property type="entry name" value="MFS"/>
</dbReference>
<feature type="transmembrane region" description="Helical" evidence="8">
    <location>
        <begin position="107"/>
        <end position="128"/>
    </location>
</feature>
<organism evidence="10 11">
    <name type="scientific">Parahaliea aestuarii</name>
    <dbReference type="NCBI Taxonomy" id="1852021"/>
    <lineage>
        <taxon>Bacteria</taxon>
        <taxon>Pseudomonadati</taxon>
        <taxon>Pseudomonadota</taxon>
        <taxon>Gammaproteobacteria</taxon>
        <taxon>Cellvibrionales</taxon>
        <taxon>Halieaceae</taxon>
        <taxon>Parahaliea</taxon>
    </lineage>
</organism>
<comment type="caution">
    <text evidence="10">The sequence shown here is derived from an EMBL/GenBank/DDBJ whole genome shotgun (WGS) entry which is preliminary data.</text>
</comment>
<dbReference type="GO" id="GO:1990961">
    <property type="term" value="P:xenobiotic detoxification by transmembrane export across the plasma membrane"/>
    <property type="evidence" value="ECO:0007669"/>
    <property type="project" value="InterPro"/>
</dbReference>
<feature type="transmembrane region" description="Helical" evidence="8">
    <location>
        <begin position="171"/>
        <end position="190"/>
    </location>
</feature>
<evidence type="ECO:0000256" key="3">
    <source>
        <dbReference type="ARBA" id="ARBA00022448"/>
    </source>
</evidence>
<keyword evidence="5 8" id="KW-0812">Transmembrane</keyword>
<feature type="transmembrane region" description="Helical" evidence="8">
    <location>
        <begin position="253"/>
        <end position="272"/>
    </location>
</feature>
<gene>
    <name evidence="10" type="ORF">FVW59_07700</name>
</gene>
<keyword evidence="11" id="KW-1185">Reference proteome</keyword>
<feature type="transmembrane region" description="Helical" evidence="8">
    <location>
        <begin position="211"/>
        <end position="233"/>
    </location>
</feature>
<keyword evidence="7 8" id="KW-0472">Membrane</keyword>
<feature type="transmembrane region" description="Helical" evidence="8">
    <location>
        <begin position="318"/>
        <end position="336"/>
    </location>
</feature>
<dbReference type="InterPro" id="IPR036259">
    <property type="entry name" value="MFS_trans_sf"/>
</dbReference>
<evidence type="ECO:0000256" key="5">
    <source>
        <dbReference type="ARBA" id="ARBA00022692"/>
    </source>
</evidence>
<feature type="transmembrane region" description="Helical" evidence="8">
    <location>
        <begin position="51"/>
        <end position="70"/>
    </location>
</feature>
<dbReference type="InterPro" id="IPR020846">
    <property type="entry name" value="MFS_dom"/>
</dbReference>
<keyword evidence="4" id="KW-1003">Cell membrane</keyword>
<sequence length="401" mass="42214">MSSTNSRFIATDSPWLLVLLAAMVALGPLSVDMYLPAMPVMRDALGTTSASIQLTLSAYLAGFAAFHLVCGPLADRYGRKPVLIGGTLIFVAACIGCSYSQTVEQLIAFRLLQGLGACVGPTLSRAITRDLFGPRRAARALSLIAMLMALAPAVAPSLGSVMMLVWPWPSIFVFLAVYGVLMIVLILRLLPESLPQRQSLHPAVIARNFFTLLRSPAFLAVALGSSLVYAGMLGYLSASGFVYIEMLGVPMKYFGLIFLTTVVGYFIGSASSARLASLFDSGQVVVLGAGLAALACLIMLLCYSLWPASIYSLMLPMMLYTAAMGLVLPHAMNLALQPYPHMAGTASALLGFIQMAISATSAGTIGALMGDSPAPMVWLMTALSLLALALLAPMRKAAGTA</sequence>
<feature type="transmembrane region" description="Helical" evidence="8">
    <location>
        <begin position="82"/>
        <end position="101"/>
    </location>
</feature>
<dbReference type="PROSITE" id="PS50850">
    <property type="entry name" value="MFS"/>
    <property type="match status" value="1"/>
</dbReference>
<proteinExistence type="inferred from homology"/>
<feature type="transmembrane region" description="Helical" evidence="8">
    <location>
        <begin position="284"/>
        <end position="306"/>
    </location>
</feature>
<dbReference type="Gene3D" id="1.20.1720.10">
    <property type="entry name" value="Multidrug resistance protein D"/>
    <property type="match status" value="1"/>
</dbReference>
<feature type="transmembrane region" description="Helical" evidence="8">
    <location>
        <begin position="12"/>
        <end position="31"/>
    </location>
</feature>
<dbReference type="OrthoDB" id="9812221at2"/>
<keyword evidence="6 8" id="KW-1133">Transmembrane helix</keyword>
<name>A0A5C8ZYG9_9GAMM</name>
<evidence type="ECO:0000256" key="7">
    <source>
        <dbReference type="ARBA" id="ARBA00023136"/>
    </source>
</evidence>
<dbReference type="CDD" id="cd17320">
    <property type="entry name" value="MFS_MdfA_MDR_like"/>
    <property type="match status" value="1"/>
</dbReference>
<dbReference type="PANTHER" id="PTHR23502">
    <property type="entry name" value="MAJOR FACILITATOR SUPERFAMILY"/>
    <property type="match status" value="1"/>
</dbReference>
<dbReference type="PANTHER" id="PTHR23502:SF132">
    <property type="entry name" value="POLYAMINE TRANSPORTER 2-RELATED"/>
    <property type="match status" value="1"/>
</dbReference>
<dbReference type="RefSeq" id="WP_148063678.1">
    <property type="nucleotide sequence ID" value="NZ_VRYZ01000003.1"/>
</dbReference>
<accession>A0A5C8ZYG9</accession>
<dbReference type="Proteomes" id="UP000321933">
    <property type="component" value="Unassembled WGS sequence"/>
</dbReference>
<dbReference type="InterPro" id="IPR004812">
    <property type="entry name" value="Efflux_drug-R_Bcr/CmlA"/>
</dbReference>
<evidence type="ECO:0000256" key="8">
    <source>
        <dbReference type="RuleBase" id="RU365088"/>
    </source>
</evidence>
<dbReference type="GO" id="GO:0042910">
    <property type="term" value="F:xenobiotic transmembrane transporter activity"/>
    <property type="evidence" value="ECO:0007669"/>
    <property type="project" value="InterPro"/>
</dbReference>
<evidence type="ECO:0000259" key="9">
    <source>
        <dbReference type="PROSITE" id="PS50850"/>
    </source>
</evidence>
<comment type="similarity">
    <text evidence="2 8">Belongs to the major facilitator superfamily. Bcr/CmlA family.</text>
</comment>
<evidence type="ECO:0000256" key="6">
    <source>
        <dbReference type="ARBA" id="ARBA00022989"/>
    </source>
</evidence>
<feature type="transmembrane region" description="Helical" evidence="8">
    <location>
        <begin position="140"/>
        <end position="165"/>
    </location>
</feature>
<dbReference type="GO" id="GO:0005886">
    <property type="term" value="C:plasma membrane"/>
    <property type="evidence" value="ECO:0007669"/>
    <property type="project" value="UniProtKB-SubCell"/>
</dbReference>